<reference evidence="1 2" key="1">
    <citation type="submission" date="2018-11" db="EMBL/GenBank/DDBJ databases">
        <title>Sequencing the genomes of 1000 actinobacteria strains.</title>
        <authorList>
            <person name="Klenk H.-P."/>
        </authorList>
    </citation>
    <scope>NUCLEOTIDE SEQUENCE [LARGE SCALE GENOMIC DNA]</scope>
    <source>
        <strain evidence="1 2">DSM 44254</strain>
    </source>
</reference>
<dbReference type="Proteomes" id="UP000272400">
    <property type="component" value="Unassembled WGS sequence"/>
</dbReference>
<accession>A0A3N1CMW2</accession>
<protein>
    <submittedName>
        <fullName evidence="1">Uncharacterized protein</fullName>
    </submittedName>
</protein>
<proteinExistence type="predicted"/>
<comment type="caution">
    <text evidence="1">The sequence shown here is derived from an EMBL/GenBank/DDBJ whole genome shotgun (WGS) entry which is preliminary data.</text>
</comment>
<name>A0A3N1CMW2_9ACTN</name>
<organism evidence="1 2">
    <name type="scientific">Actinocorallia herbida</name>
    <dbReference type="NCBI Taxonomy" id="58109"/>
    <lineage>
        <taxon>Bacteria</taxon>
        <taxon>Bacillati</taxon>
        <taxon>Actinomycetota</taxon>
        <taxon>Actinomycetes</taxon>
        <taxon>Streptosporangiales</taxon>
        <taxon>Thermomonosporaceae</taxon>
        <taxon>Actinocorallia</taxon>
    </lineage>
</organism>
<dbReference type="RefSeq" id="WP_123661654.1">
    <property type="nucleotide sequence ID" value="NZ_RJKE01000001.1"/>
</dbReference>
<gene>
    <name evidence="1" type="ORF">EDD29_0131</name>
</gene>
<evidence type="ECO:0000313" key="2">
    <source>
        <dbReference type="Proteomes" id="UP000272400"/>
    </source>
</evidence>
<dbReference type="EMBL" id="RJKE01000001">
    <property type="protein sequence ID" value="ROO82650.1"/>
    <property type="molecule type" value="Genomic_DNA"/>
</dbReference>
<evidence type="ECO:0000313" key="1">
    <source>
        <dbReference type="EMBL" id="ROO82650.1"/>
    </source>
</evidence>
<dbReference type="AlphaFoldDB" id="A0A3N1CMW2"/>
<keyword evidence="2" id="KW-1185">Reference proteome</keyword>
<sequence>MTNHATTFRQAAAILRTANNHLPTGPWNLATTASSITITSPDRHRRGRPDNIVVAQRPNRPGSAAVLAYLAIFDTIFTSHLADAFDDQAADDEAGPCDAEPEPCSHCTTPNTLYLPLLAMAEAIVARAEEQPA</sequence>